<dbReference type="EMBL" id="BA000012">
    <property type="protein sequence ID" value="BAB48143.1"/>
    <property type="molecule type" value="Genomic_DNA"/>
</dbReference>
<dbReference type="HOGENOM" id="CLU_1936398_0_0_5"/>
<sequence length="130" mass="14159">MNDMRAEGMGDRDLASASTQSAPKARQSRTESSVRSPLPSIADNSKVTHGKRLCLNMIVKNEMANLQRCLGAVVDHIDCCVIGDTGSTDGTQDFIKSFFAARSLPGELHEFPFHNFEQARNDRCSAEGIA</sequence>
<evidence type="ECO:0000313" key="2">
    <source>
        <dbReference type="EMBL" id="BAB48143.1"/>
    </source>
</evidence>
<dbReference type="KEGG" id="mlo:mll0583"/>
<protein>
    <submittedName>
        <fullName evidence="2">Mll0583 protein</fullName>
    </submittedName>
</protein>
<reference evidence="2 3" key="1">
    <citation type="journal article" date="2000" name="DNA Res.">
        <title>Complete genome structure of the nitrogen-fixing symbiotic bacterium Mesorhizobium loti.</title>
        <authorList>
            <person name="Kaneko T."/>
            <person name="Nakamura Y."/>
            <person name="Sato S."/>
            <person name="Asamizu E."/>
            <person name="Kato T."/>
            <person name="Sasamoto S."/>
            <person name="Watanabe A."/>
            <person name="Idesawa K."/>
            <person name="Ishikawa A."/>
            <person name="Kawashima K."/>
            <person name="Kimura T."/>
            <person name="Kishida Y."/>
            <person name="Kiyokawa C."/>
            <person name="Kohara M."/>
            <person name="Matsumoto M."/>
            <person name="Matsuno A."/>
            <person name="Mochizuki Y."/>
            <person name="Nakayama S."/>
            <person name="Nakazaki N."/>
            <person name="Shimpo S."/>
            <person name="Sugimoto M."/>
            <person name="Takeuchi C."/>
            <person name="Yamada M."/>
            <person name="Tabata S."/>
        </authorList>
    </citation>
    <scope>NUCLEOTIDE SEQUENCE [LARGE SCALE GENOMIC DNA]</scope>
    <source>
        <strain evidence="3">LMG 29417 / CECT 9101 / MAFF 303099</strain>
    </source>
</reference>
<name>Q98MH0_RHILO</name>
<dbReference type="InterPro" id="IPR029044">
    <property type="entry name" value="Nucleotide-diphossugar_trans"/>
</dbReference>
<feature type="compositionally biased region" description="Basic and acidic residues" evidence="1">
    <location>
        <begin position="1"/>
        <end position="14"/>
    </location>
</feature>
<evidence type="ECO:0000256" key="1">
    <source>
        <dbReference type="SAM" id="MobiDB-lite"/>
    </source>
</evidence>
<dbReference type="SUPFAM" id="SSF53448">
    <property type="entry name" value="Nucleotide-diphospho-sugar transferases"/>
    <property type="match status" value="1"/>
</dbReference>
<dbReference type="Proteomes" id="UP000000552">
    <property type="component" value="Chromosome"/>
</dbReference>
<dbReference type="eggNOG" id="COG0463">
    <property type="taxonomic scope" value="Bacteria"/>
</dbReference>
<dbReference type="AlphaFoldDB" id="Q98MH0"/>
<feature type="region of interest" description="Disordered" evidence="1">
    <location>
        <begin position="1"/>
        <end position="44"/>
    </location>
</feature>
<organism evidence="2 3">
    <name type="scientific">Mesorhizobium japonicum (strain LMG 29417 / CECT 9101 / MAFF 303099)</name>
    <name type="common">Mesorhizobium loti (strain MAFF 303099)</name>
    <dbReference type="NCBI Taxonomy" id="266835"/>
    <lineage>
        <taxon>Bacteria</taxon>
        <taxon>Pseudomonadati</taxon>
        <taxon>Pseudomonadota</taxon>
        <taxon>Alphaproteobacteria</taxon>
        <taxon>Hyphomicrobiales</taxon>
        <taxon>Phyllobacteriaceae</taxon>
        <taxon>Mesorhizobium</taxon>
    </lineage>
</organism>
<dbReference type="Gene3D" id="3.90.550.10">
    <property type="entry name" value="Spore Coat Polysaccharide Biosynthesis Protein SpsA, Chain A"/>
    <property type="match status" value="1"/>
</dbReference>
<proteinExistence type="predicted"/>
<evidence type="ECO:0000313" key="3">
    <source>
        <dbReference type="Proteomes" id="UP000000552"/>
    </source>
</evidence>
<gene>
    <name evidence="2" type="ordered locus">mll0583</name>
</gene>
<accession>Q98MH0</accession>